<proteinExistence type="predicted"/>
<reference evidence="1" key="1">
    <citation type="journal article" date="2015" name="Nature">
        <title>Complex archaea that bridge the gap between prokaryotes and eukaryotes.</title>
        <authorList>
            <person name="Spang A."/>
            <person name="Saw J.H."/>
            <person name="Jorgensen S.L."/>
            <person name="Zaremba-Niedzwiedzka K."/>
            <person name="Martijn J."/>
            <person name="Lind A.E."/>
            <person name="van Eijk R."/>
            <person name="Schleper C."/>
            <person name="Guy L."/>
            <person name="Ettema T.J."/>
        </authorList>
    </citation>
    <scope>NUCLEOTIDE SEQUENCE</scope>
</reference>
<sequence>MNSWQTLLLLDMNRGRYVSRRVATQYEWLMLWGLA</sequence>
<name>A0A0F8ZZG1_9ZZZZ</name>
<accession>A0A0F8ZZG1</accession>
<dbReference type="EMBL" id="LAZR01045244">
    <property type="protein sequence ID" value="KKK99347.1"/>
    <property type="molecule type" value="Genomic_DNA"/>
</dbReference>
<protein>
    <submittedName>
        <fullName evidence="1">Uncharacterized protein</fullName>
    </submittedName>
</protein>
<dbReference type="EMBL" id="LAZR01014748">
    <property type="protein sequence ID" value="KKM16112.1"/>
    <property type="molecule type" value="Genomic_DNA"/>
</dbReference>
<evidence type="ECO:0000313" key="2">
    <source>
        <dbReference type="EMBL" id="KKM16112.1"/>
    </source>
</evidence>
<gene>
    <name evidence="2" type="ORF">LCGC14_1689040</name>
    <name evidence="1" type="ORF">LCGC14_2633700</name>
</gene>
<feature type="non-terminal residue" evidence="1">
    <location>
        <position position="35"/>
    </location>
</feature>
<comment type="caution">
    <text evidence="1">The sequence shown here is derived from an EMBL/GenBank/DDBJ whole genome shotgun (WGS) entry which is preliminary data.</text>
</comment>
<organism evidence="1">
    <name type="scientific">marine sediment metagenome</name>
    <dbReference type="NCBI Taxonomy" id="412755"/>
    <lineage>
        <taxon>unclassified sequences</taxon>
        <taxon>metagenomes</taxon>
        <taxon>ecological metagenomes</taxon>
    </lineage>
</organism>
<dbReference type="AlphaFoldDB" id="A0A0F8ZZG1"/>
<evidence type="ECO:0000313" key="1">
    <source>
        <dbReference type="EMBL" id="KKK99347.1"/>
    </source>
</evidence>